<evidence type="ECO:0000256" key="2">
    <source>
        <dbReference type="SAM" id="Phobius"/>
    </source>
</evidence>
<feature type="region of interest" description="Disordered" evidence="1">
    <location>
        <begin position="1"/>
        <end position="39"/>
    </location>
</feature>
<feature type="compositionally biased region" description="Polar residues" evidence="1">
    <location>
        <begin position="21"/>
        <end position="30"/>
    </location>
</feature>
<accession>A0AAD5DC47</accession>
<evidence type="ECO:0000313" key="4">
    <source>
        <dbReference type="EMBL" id="KAI7757938.1"/>
    </source>
</evidence>
<feature type="transmembrane region" description="Helical" evidence="2">
    <location>
        <begin position="558"/>
        <end position="580"/>
    </location>
</feature>
<dbReference type="AlphaFoldDB" id="A0AAD5DC47"/>
<sequence length="587" mass="64967">MKHQKKKKRPRPPVSKPKQSTGSQNPSSGQPDDVDHQARVLDGLSDSIASVSINEDDAFAFASDTIQTIENSTDTASSDAAEIFGSMTETASSSSGSSGLGLSNCDDYNNNNNNRAVGRKGGKGSKVVVATGMVGSVLGKDYVPSTSRKRGVVKLKGGGDGDVSHEEAEQFLCSMLSDDCELGMGLVKDVLCQTAYDVEKALDILLELTASPSSEHYNASWHQNSNVESKDTRSPLKSSASLTDRTSDWASSSETSLNAGFDRRNYFDVLAGSGPQPSPGTKNTYELTQEVLESLFNTPKSSKREPGSMNWRNVVKKMESLGQSFDSSSEDTVTKQHVPAIGDDYQDYRTTARQHWDSMKLQLRMQMENVNMLHISLIREGFVMKRLGKQMKEQARIYSIQAVRLFRVITGCGSHGLGKSKIKQSVVNLLEAENIEWKEENRGTLLIKLNGQREFSFLDSEGHVVYEGPREEVLNFFGSLGFQKPLRKGTADFLQEVTSRKDQAQYWADASKPYEYISVSKISEAYKNSIYGKSLESSISVPFDKSKSHVSALRKRRFFRYVFVLFSIHQMALGLFRTLATVARKDN</sequence>
<evidence type="ECO:0000313" key="5">
    <source>
        <dbReference type="Proteomes" id="UP001206925"/>
    </source>
</evidence>
<organism evidence="4 5">
    <name type="scientific">Ambrosia artemisiifolia</name>
    <name type="common">Common ragweed</name>
    <dbReference type="NCBI Taxonomy" id="4212"/>
    <lineage>
        <taxon>Eukaryota</taxon>
        <taxon>Viridiplantae</taxon>
        <taxon>Streptophyta</taxon>
        <taxon>Embryophyta</taxon>
        <taxon>Tracheophyta</taxon>
        <taxon>Spermatophyta</taxon>
        <taxon>Magnoliopsida</taxon>
        <taxon>eudicotyledons</taxon>
        <taxon>Gunneridae</taxon>
        <taxon>Pentapetalae</taxon>
        <taxon>asterids</taxon>
        <taxon>campanulids</taxon>
        <taxon>Asterales</taxon>
        <taxon>Asteraceae</taxon>
        <taxon>Asteroideae</taxon>
        <taxon>Heliantheae alliance</taxon>
        <taxon>Heliantheae</taxon>
        <taxon>Ambrosia</taxon>
    </lineage>
</organism>
<dbReference type="SUPFAM" id="SSF160443">
    <property type="entry name" value="SMR domain-like"/>
    <property type="match status" value="1"/>
</dbReference>
<dbReference type="EMBL" id="JAMZMK010000040">
    <property type="protein sequence ID" value="KAI7757938.1"/>
    <property type="molecule type" value="Genomic_DNA"/>
</dbReference>
<feature type="region of interest" description="Disordered" evidence="1">
    <location>
        <begin position="215"/>
        <end position="255"/>
    </location>
</feature>
<gene>
    <name evidence="4" type="ORF">M8C21_007674</name>
</gene>
<comment type="caution">
    <text evidence="4">The sequence shown here is derived from an EMBL/GenBank/DDBJ whole genome shotgun (WGS) entry which is preliminary data.</text>
</comment>
<evidence type="ECO:0000259" key="3">
    <source>
        <dbReference type="PROSITE" id="PS50828"/>
    </source>
</evidence>
<feature type="compositionally biased region" description="Polar residues" evidence="1">
    <location>
        <begin position="215"/>
        <end position="227"/>
    </location>
</feature>
<keyword evidence="2" id="KW-0812">Transmembrane</keyword>
<proteinExistence type="predicted"/>
<dbReference type="InterPro" id="IPR055319">
    <property type="entry name" value="At5g58720-like"/>
</dbReference>
<dbReference type="PROSITE" id="PS50828">
    <property type="entry name" value="SMR"/>
    <property type="match status" value="1"/>
</dbReference>
<dbReference type="PANTHER" id="PTHR47676">
    <property type="entry name" value="OS01G0225100 PROTEIN"/>
    <property type="match status" value="1"/>
</dbReference>
<feature type="compositionally biased region" description="Basic residues" evidence="1">
    <location>
        <begin position="1"/>
        <end position="11"/>
    </location>
</feature>
<reference evidence="4" key="1">
    <citation type="submission" date="2022-06" db="EMBL/GenBank/DDBJ databases">
        <title>Uncovering the hologenomic basis of an extraordinary plant invasion.</title>
        <authorList>
            <person name="Bieker V.C."/>
            <person name="Martin M.D."/>
            <person name="Gilbert T."/>
            <person name="Hodgins K."/>
            <person name="Battlay P."/>
            <person name="Petersen B."/>
            <person name="Wilson J."/>
        </authorList>
    </citation>
    <scope>NUCLEOTIDE SEQUENCE</scope>
    <source>
        <strain evidence="4">AA19_3_7</strain>
        <tissue evidence="4">Leaf</tissue>
    </source>
</reference>
<keyword evidence="5" id="KW-1185">Reference proteome</keyword>
<dbReference type="PANTHER" id="PTHR47676:SF1">
    <property type="entry name" value="SMR DOMAIN-CONTAINING PROTEIN"/>
    <property type="match status" value="1"/>
</dbReference>
<dbReference type="Gene3D" id="3.30.1370.110">
    <property type="match status" value="1"/>
</dbReference>
<dbReference type="InterPro" id="IPR036063">
    <property type="entry name" value="Smr_dom_sf"/>
</dbReference>
<dbReference type="InterPro" id="IPR002625">
    <property type="entry name" value="Smr_dom"/>
</dbReference>
<keyword evidence="2" id="KW-1133">Transmembrane helix</keyword>
<evidence type="ECO:0000256" key="1">
    <source>
        <dbReference type="SAM" id="MobiDB-lite"/>
    </source>
</evidence>
<protein>
    <recommendedName>
        <fullName evidence="3">Smr domain-containing protein</fullName>
    </recommendedName>
</protein>
<keyword evidence="2" id="KW-0472">Membrane</keyword>
<dbReference type="Proteomes" id="UP001206925">
    <property type="component" value="Unassembled WGS sequence"/>
</dbReference>
<dbReference type="SMART" id="SM00463">
    <property type="entry name" value="SMR"/>
    <property type="match status" value="1"/>
</dbReference>
<feature type="domain" description="Smr" evidence="3">
    <location>
        <begin position="404"/>
        <end position="450"/>
    </location>
</feature>
<name>A0AAD5DC47_AMBAR</name>
<feature type="compositionally biased region" description="Polar residues" evidence="1">
    <location>
        <begin position="235"/>
        <end position="255"/>
    </location>
</feature>